<accession>A0A6M3L6U1</accession>
<organism evidence="1">
    <name type="scientific">viral metagenome</name>
    <dbReference type="NCBI Taxonomy" id="1070528"/>
    <lineage>
        <taxon>unclassified sequences</taxon>
        <taxon>metagenomes</taxon>
        <taxon>organismal metagenomes</taxon>
    </lineage>
</organism>
<reference evidence="1" key="1">
    <citation type="submission" date="2020-03" db="EMBL/GenBank/DDBJ databases">
        <title>The deep terrestrial virosphere.</title>
        <authorList>
            <person name="Holmfeldt K."/>
            <person name="Nilsson E."/>
            <person name="Simone D."/>
            <person name="Lopez-Fernandez M."/>
            <person name="Wu X."/>
            <person name="de Brujin I."/>
            <person name="Lundin D."/>
            <person name="Andersson A."/>
            <person name="Bertilsson S."/>
            <person name="Dopson M."/>
        </authorList>
    </citation>
    <scope>NUCLEOTIDE SEQUENCE</scope>
    <source>
        <strain evidence="1">MM415B03628</strain>
    </source>
</reference>
<evidence type="ECO:0000313" key="1">
    <source>
        <dbReference type="EMBL" id="QJA90637.1"/>
    </source>
</evidence>
<sequence>MGFFGDMRKLFHSQQQIEMKKIECWPKTFYGVVESGCTHLSFGQDNLFDTKGEADVHAGETARSKYTSNKPYVLEIKILGYWKEIDRPLDFVNHAPQE</sequence>
<dbReference type="EMBL" id="MT142926">
    <property type="protein sequence ID" value="QJA90637.1"/>
    <property type="molecule type" value="Genomic_DNA"/>
</dbReference>
<protein>
    <submittedName>
        <fullName evidence="1">Uncharacterized protein</fullName>
    </submittedName>
</protein>
<name>A0A6M3L6U1_9ZZZZ</name>
<dbReference type="AlphaFoldDB" id="A0A6M3L6U1"/>
<gene>
    <name evidence="1" type="ORF">MM415B03628_0013</name>
</gene>
<proteinExistence type="predicted"/>